<reference evidence="3 4" key="1">
    <citation type="submission" date="2019-03" db="EMBL/GenBank/DDBJ databases">
        <authorList>
            <person name="Gaulin E."/>
            <person name="Dumas B."/>
        </authorList>
    </citation>
    <scope>NUCLEOTIDE SEQUENCE [LARGE SCALE GENOMIC DNA]</scope>
    <source>
        <strain evidence="3">CBS 568.67</strain>
    </source>
</reference>
<evidence type="ECO:0000313" key="2">
    <source>
        <dbReference type="EMBL" id="KAF0698762.1"/>
    </source>
</evidence>
<dbReference type="OrthoDB" id="75708at2759"/>
<feature type="region of interest" description="Disordered" evidence="1">
    <location>
        <begin position="840"/>
        <end position="863"/>
    </location>
</feature>
<evidence type="ECO:0000256" key="1">
    <source>
        <dbReference type="SAM" id="MobiDB-lite"/>
    </source>
</evidence>
<dbReference type="PROSITE" id="PS50096">
    <property type="entry name" value="IQ"/>
    <property type="match status" value="2"/>
</dbReference>
<dbReference type="AlphaFoldDB" id="A0A485KQW5"/>
<evidence type="ECO:0000313" key="4">
    <source>
        <dbReference type="Proteomes" id="UP000332933"/>
    </source>
</evidence>
<proteinExistence type="predicted"/>
<dbReference type="SMART" id="SM00015">
    <property type="entry name" value="IQ"/>
    <property type="match status" value="2"/>
</dbReference>
<organism evidence="3 4">
    <name type="scientific">Aphanomyces stellatus</name>
    <dbReference type="NCBI Taxonomy" id="120398"/>
    <lineage>
        <taxon>Eukaryota</taxon>
        <taxon>Sar</taxon>
        <taxon>Stramenopiles</taxon>
        <taxon>Oomycota</taxon>
        <taxon>Saprolegniomycetes</taxon>
        <taxon>Saprolegniales</taxon>
        <taxon>Verrucalvaceae</taxon>
        <taxon>Aphanomyces</taxon>
    </lineage>
</organism>
<dbReference type="Gene3D" id="1.20.5.190">
    <property type="match status" value="1"/>
</dbReference>
<feature type="region of interest" description="Disordered" evidence="1">
    <location>
        <begin position="191"/>
        <end position="239"/>
    </location>
</feature>
<reference evidence="2" key="2">
    <citation type="submission" date="2019-06" db="EMBL/GenBank/DDBJ databases">
        <title>Genomics analysis of Aphanomyces spp. identifies a new class of oomycete effector associated with host adaptation.</title>
        <authorList>
            <person name="Gaulin E."/>
        </authorList>
    </citation>
    <scope>NUCLEOTIDE SEQUENCE</scope>
    <source>
        <strain evidence="2">CBS 578.67</strain>
    </source>
</reference>
<gene>
    <name evidence="3" type="primary">Aste57867_10620</name>
    <name evidence="2" type="ORF">As57867_010580</name>
    <name evidence="3" type="ORF">ASTE57867_10620</name>
</gene>
<evidence type="ECO:0000313" key="3">
    <source>
        <dbReference type="EMBL" id="VFT87492.1"/>
    </source>
</evidence>
<keyword evidence="4" id="KW-1185">Reference proteome</keyword>
<feature type="region of interest" description="Disordered" evidence="1">
    <location>
        <begin position="141"/>
        <end position="168"/>
    </location>
</feature>
<protein>
    <submittedName>
        <fullName evidence="3">Aste57867_10620 protein</fullName>
    </submittedName>
</protein>
<accession>A0A485KQW5</accession>
<dbReference type="InterPro" id="IPR000048">
    <property type="entry name" value="IQ_motif_EF-hand-BS"/>
</dbReference>
<name>A0A485KQW5_9STRA</name>
<dbReference type="EMBL" id="CAADRA010005242">
    <property type="protein sequence ID" value="VFT87492.1"/>
    <property type="molecule type" value="Genomic_DNA"/>
</dbReference>
<dbReference type="EMBL" id="VJMH01005221">
    <property type="protein sequence ID" value="KAF0698762.1"/>
    <property type="molecule type" value="Genomic_DNA"/>
</dbReference>
<feature type="compositionally biased region" description="Polar residues" evidence="1">
    <location>
        <begin position="198"/>
        <end position="214"/>
    </location>
</feature>
<sequence>MLQPKRPKRKAKNVELPSITLFEPVLSTKPTRHHVPLDEVALVPLLPVAPTPPKPKSPVRAIDKVTTALGFKASHLAHRVVVRPLFEERKELQAELAQEILDRRLLEDEEQEGQDVVLSPEILHASHDIFQTRVLQQRLDNAAPDPAPLPSTTGAIGGGLVPSPSDSNLTTGATLSAANLLRSTISLASLGAGPSPPMRSQKSNASLAETTTSHESNDAKPHVHGTRRRSGARDRPRTREKPLVFSGDHSHVVFMAPERVLHTSKRQSLPTSPSVASIKRQFQKLLVSESRAVPATDASGPLDCVVSIFLFSNGDVIVGATEKPKFTSTLPTASSSSPVMMMRHEPRSLTLPAPDAARLFVDEDVEVYSPAWAQMLLAHIAIDKDHNLTLPTPASRHIVLTMHQDTAASPTPVAVTAIAVHDGLSLMVLPPPDAKGSAGRKTSPFHVHLTIGELERIILRMDNMHVSEEHVRQLVTQKAWCAMFLHDMPLVELLVAQRQTMATHPVSLDNAASVAVAAQPTPPPPDSSPPQSHTVAAIMDDDDDAIDDAIDDDEAFGSEELANVCRIARTLAGIAVHNTLLWIQKQEAAALYSTLYTKVRPSPRRQSATSVHTDTVLAAYQDKEYERRAIFLLVDDMIMQLLHYDCRVELHVAKADGGYNDYIATRIQSAFRMSIERRKYSSHQRVRHSAAKLIQTLQRGVSARKRYIEKKLERERYLYFGFRSSLVTQFKLDSPVDRLQKRTSVMESRRVTFLMGVVTGAFLFNKPATTPATMLPLDDVVALLDTHGILVGCPATMGQRVHDAIAAHHPDAAHHPPREVVSVQTVQTALVSVLRTLADDTFGRPAPPPRRSGHQSNDDVENGMPPRWLLKATPALHASNLARLVALRQTKLERGRQAAYLIAYHYRVVLRSLSLERCRDGWHQDMLHRYEETCMVAQFSVHELVGWGMEKLQEAVKVWGWDGDAMFEIFNVCLTHRLGKQALRLLETKFSEFASAMNNRAKKTDVYPLRDEINDELEGFDKLLALRCLNFGYDDHVTPASEMLHVLLHTRGMSTDHLRLALPTVLPVATYLEKVTMATRLLADYANELYGHALILLLWSTLDAAENATLEAGQLLEKLSKVSDDGGGISPLARALQLVTGSHLYRLLEFCVKVCPLNDRVRDAIRLHMAPYVQDALGDGRGMKLESHRMCLTLCHMADEPARRHLVASRLARSCLRESTAFWDTYERLFGEMDLGYAQVSMESPS</sequence>
<dbReference type="Proteomes" id="UP000332933">
    <property type="component" value="Unassembled WGS sequence"/>
</dbReference>